<protein>
    <recommendedName>
        <fullName evidence="4">Flagellin</fullName>
    </recommendedName>
</protein>
<feature type="domain" description="Flagellin C-terminal" evidence="6">
    <location>
        <begin position="191"/>
        <end position="274"/>
    </location>
</feature>
<dbReference type="Proteomes" id="UP000228945">
    <property type="component" value="Chromosome"/>
</dbReference>
<evidence type="ECO:0000256" key="4">
    <source>
        <dbReference type="RuleBase" id="RU362073"/>
    </source>
</evidence>
<accession>A0A2D2AZN6</accession>
<dbReference type="Pfam" id="PF00700">
    <property type="entry name" value="Flagellin_C"/>
    <property type="match status" value="1"/>
</dbReference>
<dbReference type="RefSeq" id="WP_099622702.1">
    <property type="nucleotide sequence ID" value="NZ_CP024201.1"/>
</dbReference>
<dbReference type="SUPFAM" id="SSF64518">
    <property type="entry name" value="Phase 1 flagellin"/>
    <property type="match status" value="1"/>
</dbReference>
<evidence type="ECO:0000256" key="1">
    <source>
        <dbReference type="ARBA" id="ARBA00005709"/>
    </source>
</evidence>
<dbReference type="PANTHER" id="PTHR42792">
    <property type="entry name" value="FLAGELLIN"/>
    <property type="match status" value="1"/>
</dbReference>
<evidence type="ECO:0000259" key="6">
    <source>
        <dbReference type="Pfam" id="PF00700"/>
    </source>
</evidence>
<keyword evidence="7" id="KW-0966">Cell projection</keyword>
<dbReference type="Gene3D" id="1.20.1330.10">
    <property type="entry name" value="f41 fragment of flagellin, N-terminal domain"/>
    <property type="match status" value="1"/>
</dbReference>
<sequence length="276" mass="28012">MALNSVNTNSGALVALQNLNATNSELNNVQGRINTGKKVASAKDNGAIWAIAQNQRGTSQALNAVKDSLQRGQSTIDVAIAAGETVSDLLLQMKEKVLAASDTTLDTAARTALNEDFKALRDQIAKSVTNADFNGANMIKASGNTITALANADGTSKITVAAQSLALGGSNVTVAAAASFNSATSAAALITTVGTSITNVGAALAKLGTGAKALEMHLTFVGKLQDSLDAGVGNLVDADLAKESARLQALQTKQQLGVQALSIANSSTSSLLGLFR</sequence>
<dbReference type="InterPro" id="IPR001029">
    <property type="entry name" value="Flagellin_N"/>
</dbReference>
<dbReference type="Pfam" id="PF00669">
    <property type="entry name" value="Flagellin_N"/>
    <property type="match status" value="1"/>
</dbReference>
<dbReference type="AlphaFoldDB" id="A0A2D2AZN6"/>
<gene>
    <name evidence="7" type="ORF">CSW64_14045</name>
</gene>
<name>A0A2D2AZN6_9CAUL</name>
<organism evidence="7 8">
    <name type="scientific">Caulobacter mirabilis</name>
    <dbReference type="NCBI Taxonomy" id="69666"/>
    <lineage>
        <taxon>Bacteria</taxon>
        <taxon>Pseudomonadati</taxon>
        <taxon>Pseudomonadota</taxon>
        <taxon>Alphaproteobacteria</taxon>
        <taxon>Caulobacterales</taxon>
        <taxon>Caulobacteraceae</taxon>
        <taxon>Caulobacter</taxon>
    </lineage>
</organism>
<dbReference type="GO" id="GO:0005576">
    <property type="term" value="C:extracellular region"/>
    <property type="evidence" value="ECO:0007669"/>
    <property type="project" value="UniProtKB-SubCell"/>
</dbReference>
<dbReference type="GO" id="GO:0009288">
    <property type="term" value="C:bacterial-type flagellum"/>
    <property type="evidence" value="ECO:0007669"/>
    <property type="project" value="UniProtKB-SubCell"/>
</dbReference>
<keyword evidence="7" id="KW-0969">Cilium</keyword>
<keyword evidence="7" id="KW-0282">Flagellum</keyword>
<comment type="function">
    <text evidence="4">Flagellin is the subunit protein which polymerizes to form the filaments of bacterial flagella.</text>
</comment>
<feature type="domain" description="Flagellin N-terminal" evidence="5">
    <location>
        <begin position="6"/>
        <end position="141"/>
    </location>
</feature>
<evidence type="ECO:0000259" key="5">
    <source>
        <dbReference type="Pfam" id="PF00669"/>
    </source>
</evidence>
<keyword evidence="3 4" id="KW-0975">Bacterial flagellum</keyword>
<dbReference type="InterPro" id="IPR001492">
    <property type="entry name" value="Flagellin"/>
</dbReference>
<dbReference type="OrthoDB" id="7328309at2"/>
<dbReference type="KEGG" id="cmb:CSW64_14045"/>
<comment type="subunit">
    <text evidence="2">In C.crescentus, the flagellar filament is composed of multiple flagellins of 29 kDa; 27 kDa and 25 kDa.</text>
</comment>
<comment type="similarity">
    <text evidence="1 4">Belongs to the bacterial flagellin family.</text>
</comment>
<comment type="subcellular location">
    <subcellularLocation>
        <location evidence="4">Secreted</location>
    </subcellularLocation>
    <subcellularLocation>
        <location evidence="4">Bacterial flagellum</location>
    </subcellularLocation>
</comment>
<dbReference type="GO" id="GO:0005198">
    <property type="term" value="F:structural molecule activity"/>
    <property type="evidence" value="ECO:0007669"/>
    <property type="project" value="UniProtKB-UniRule"/>
</dbReference>
<dbReference type="InterPro" id="IPR046358">
    <property type="entry name" value="Flagellin_C"/>
</dbReference>
<keyword evidence="8" id="KW-1185">Reference proteome</keyword>
<dbReference type="EMBL" id="CP024201">
    <property type="protein sequence ID" value="ATQ43451.1"/>
    <property type="molecule type" value="Genomic_DNA"/>
</dbReference>
<proteinExistence type="inferred from homology"/>
<evidence type="ECO:0000256" key="2">
    <source>
        <dbReference type="ARBA" id="ARBA00011829"/>
    </source>
</evidence>
<dbReference type="PANTHER" id="PTHR42792:SF2">
    <property type="entry name" value="FLAGELLIN"/>
    <property type="match status" value="1"/>
</dbReference>
<evidence type="ECO:0000313" key="7">
    <source>
        <dbReference type="EMBL" id="ATQ43451.1"/>
    </source>
</evidence>
<reference evidence="7 8" key="1">
    <citation type="submission" date="2017-10" db="EMBL/GenBank/DDBJ databases">
        <title>Genome sequence of Caulobacter mirabilis FWC38.</title>
        <authorList>
            <person name="Fiebig A."/>
            <person name="Crosson S."/>
        </authorList>
    </citation>
    <scope>NUCLEOTIDE SEQUENCE [LARGE SCALE GENOMIC DNA]</scope>
    <source>
        <strain evidence="7 8">FWC 38</strain>
    </source>
</reference>
<evidence type="ECO:0000256" key="3">
    <source>
        <dbReference type="ARBA" id="ARBA00023143"/>
    </source>
</evidence>
<evidence type="ECO:0000313" key="8">
    <source>
        <dbReference type="Proteomes" id="UP000228945"/>
    </source>
</evidence>
<keyword evidence="4" id="KW-0964">Secreted</keyword>